<dbReference type="Pfam" id="PF17765">
    <property type="entry name" value="MLTR_LBD"/>
    <property type="match status" value="1"/>
</dbReference>
<evidence type="ECO:0000259" key="1">
    <source>
        <dbReference type="PROSITE" id="PS50943"/>
    </source>
</evidence>
<gene>
    <name evidence="2" type="ORF">A3Q41_01780</name>
</gene>
<evidence type="ECO:0000313" key="3">
    <source>
        <dbReference type="Proteomes" id="UP000076038"/>
    </source>
</evidence>
<dbReference type="InterPro" id="IPR010982">
    <property type="entry name" value="Lambda_DNA-bd_dom_sf"/>
</dbReference>
<dbReference type="InterPro" id="IPR041413">
    <property type="entry name" value="MLTR_LBD"/>
</dbReference>
<sequence length="291" mass="32347">MAERSLLADFLRVRRESLQPEQVGLVRDGNRRVRGLRREEIARLADISADYYLRLEQGRNHQPSEQVLAALSRALRLDEDERAYFHRVARAQSGPAVVEALPPRVTEASARVLEQWVHTPAYITDRHHDLLALNGPAALMTPGLKVGTNLMLDVFAHEHSAASPEDWAVTAQRMVSALRFHAAPGHPRLTELVGRLSVESRAFRRMWAKHDVRPLSSSISVVPVEPFGLVEFRSQTLEIVGEGGQFITTYFADPGSRSASAIRHLVAGVPSRDTQFVVPRSDSDDRTASAS</sequence>
<organism evidence="2 3">
    <name type="scientific">Rhodococcoides fascians</name>
    <name type="common">Rhodococcus fascians</name>
    <dbReference type="NCBI Taxonomy" id="1828"/>
    <lineage>
        <taxon>Bacteria</taxon>
        <taxon>Bacillati</taxon>
        <taxon>Actinomycetota</taxon>
        <taxon>Actinomycetes</taxon>
        <taxon>Mycobacteriales</taxon>
        <taxon>Nocardiaceae</taxon>
        <taxon>Rhodococcoides</taxon>
    </lineage>
</organism>
<dbReference type="Gene3D" id="3.30.450.180">
    <property type="match status" value="1"/>
</dbReference>
<protein>
    <recommendedName>
        <fullName evidence="1">HTH cro/C1-type domain-containing protein</fullName>
    </recommendedName>
</protein>
<accession>A0A143QIT9</accession>
<dbReference type="RefSeq" id="WP_052053602.1">
    <property type="nucleotide sequence ID" value="NZ_CAKKLU010000010.1"/>
</dbReference>
<dbReference type="PATRIC" id="fig|1653479.3.peg.1800"/>
<dbReference type="SUPFAM" id="SSF47413">
    <property type="entry name" value="lambda repressor-like DNA-binding domains"/>
    <property type="match status" value="1"/>
</dbReference>
<dbReference type="PANTHER" id="PTHR35010">
    <property type="entry name" value="BLL4672 PROTEIN-RELATED"/>
    <property type="match status" value="1"/>
</dbReference>
<dbReference type="EMBL" id="CP015220">
    <property type="protein sequence ID" value="AMY23083.1"/>
    <property type="molecule type" value="Genomic_DNA"/>
</dbReference>
<dbReference type="CDD" id="cd00093">
    <property type="entry name" value="HTH_XRE"/>
    <property type="match status" value="1"/>
</dbReference>
<reference evidence="3" key="2">
    <citation type="submission" date="2016-04" db="EMBL/GenBank/DDBJ databases">
        <title>Complete Genome and Plasmid Sequences for Rhodococcus fascians D188 and Draft Sequences for Rhodococcus spp. Isolates PBTS 1 and PBTS 2.</title>
        <authorList>
            <person name="Stamer R."/>
            <person name="Vereecke D."/>
            <person name="Zhang Y."/>
            <person name="Schilkey F."/>
            <person name="Devitt N."/>
            <person name="Randall J."/>
        </authorList>
    </citation>
    <scope>NUCLEOTIDE SEQUENCE [LARGE SCALE GENOMIC DNA]</scope>
    <source>
        <strain evidence="3">PBTS2</strain>
    </source>
</reference>
<dbReference type="Gene3D" id="1.10.260.40">
    <property type="entry name" value="lambda repressor-like DNA-binding domains"/>
    <property type="match status" value="1"/>
</dbReference>
<keyword evidence="3" id="KW-1185">Reference proteome</keyword>
<proteinExistence type="predicted"/>
<name>A0A143QIT9_RHOFA</name>
<dbReference type="Proteomes" id="UP000076038">
    <property type="component" value="Chromosome"/>
</dbReference>
<dbReference type="InterPro" id="IPR001387">
    <property type="entry name" value="Cro/C1-type_HTH"/>
</dbReference>
<dbReference type="SMART" id="SM00530">
    <property type="entry name" value="HTH_XRE"/>
    <property type="match status" value="1"/>
</dbReference>
<dbReference type="OrthoDB" id="3608749at2"/>
<feature type="domain" description="HTH cro/C1-type" evidence="1">
    <location>
        <begin position="31"/>
        <end position="82"/>
    </location>
</feature>
<dbReference type="Pfam" id="PF13560">
    <property type="entry name" value="HTH_31"/>
    <property type="match status" value="1"/>
</dbReference>
<dbReference type="GO" id="GO:0003677">
    <property type="term" value="F:DNA binding"/>
    <property type="evidence" value="ECO:0007669"/>
    <property type="project" value="InterPro"/>
</dbReference>
<dbReference type="PANTHER" id="PTHR35010:SF2">
    <property type="entry name" value="BLL4672 PROTEIN"/>
    <property type="match status" value="1"/>
</dbReference>
<dbReference type="PROSITE" id="PS50943">
    <property type="entry name" value="HTH_CROC1"/>
    <property type="match status" value="1"/>
</dbReference>
<reference evidence="2 3" key="1">
    <citation type="journal article" date="2016" name="Genome Announc.">
        <title>Complete Genome and Plasmid Sequences for Rhodococcus fascians D188 and Draft Sequences for Rhodococcus Isolates PBTS 1 and PBTS 2.</title>
        <authorList>
            <person name="Stamler R.A."/>
            <person name="Vereecke D."/>
            <person name="Zhang Y."/>
            <person name="Schilkey F."/>
            <person name="Devitt N."/>
            <person name="Randall J.J."/>
        </authorList>
    </citation>
    <scope>NUCLEOTIDE SEQUENCE [LARGE SCALE GENOMIC DNA]</scope>
    <source>
        <strain evidence="2 3">PBTS2</strain>
    </source>
</reference>
<dbReference type="KEGG" id="rhs:A3Q41_01780"/>
<evidence type="ECO:0000313" key="2">
    <source>
        <dbReference type="EMBL" id="AMY23083.1"/>
    </source>
</evidence>
<dbReference type="AlphaFoldDB" id="A0A143QIT9"/>